<dbReference type="EMBL" id="FQUZ01000001">
    <property type="protein sequence ID" value="SHE34512.1"/>
    <property type="molecule type" value="Genomic_DNA"/>
</dbReference>
<proteinExistence type="predicted"/>
<dbReference type="Proteomes" id="UP000184327">
    <property type="component" value="Unassembled WGS sequence"/>
</dbReference>
<dbReference type="PROSITE" id="PS51257">
    <property type="entry name" value="PROKAR_LIPOPROTEIN"/>
    <property type="match status" value="1"/>
</dbReference>
<dbReference type="OrthoDB" id="5296580at2"/>
<gene>
    <name evidence="1" type="ORF">SAMN02745117_00179</name>
</gene>
<protein>
    <submittedName>
        <fullName evidence="1">Type IV pilus assembly protein PilP</fullName>
    </submittedName>
</protein>
<keyword evidence="2" id="KW-1185">Reference proteome</keyword>
<evidence type="ECO:0000313" key="1">
    <source>
        <dbReference type="EMBL" id="SHE34512.1"/>
    </source>
</evidence>
<organism evidence="1 2">
    <name type="scientific">Lampropedia hyalina DSM 16112</name>
    <dbReference type="NCBI Taxonomy" id="1122156"/>
    <lineage>
        <taxon>Bacteria</taxon>
        <taxon>Pseudomonadati</taxon>
        <taxon>Pseudomonadota</taxon>
        <taxon>Betaproteobacteria</taxon>
        <taxon>Burkholderiales</taxon>
        <taxon>Comamonadaceae</taxon>
        <taxon>Lampropedia</taxon>
    </lineage>
</organism>
<reference evidence="1 2" key="1">
    <citation type="submission" date="2016-11" db="EMBL/GenBank/DDBJ databases">
        <authorList>
            <person name="Jaros S."/>
            <person name="Januszkiewicz K."/>
            <person name="Wedrychowicz H."/>
        </authorList>
    </citation>
    <scope>NUCLEOTIDE SEQUENCE [LARGE SCALE GENOMIC DNA]</scope>
    <source>
        <strain evidence="1 2">DSM 16112</strain>
    </source>
</reference>
<dbReference type="PIRSF" id="PIRSF016481">
    <property type="entry name" value="Pilus_assembly_PilP"/>
    <property type="match status" value="1"/>
</dbReference>
<dbReference type="Gene3D" id="2.30.30.830">
    <property type="match status" value="1"/>
</dbReference>
<accession>A0A1M4SQQ1</accession>
<evidence type="ECO:0000313" key="2">
    <source>
        <dbReference type="Proteomes" id="UP000184327"/>
    </source>
</evidence>
<sequence length="177" mass="19866">MTRLWSTGLMAAALLLTGCISDPRSEVSAWMEEQKRQTPAKIPPLKEPLVFQPVAYNRDTATNPFGFQKLAQVFGTGIEARRGLPQWVIDAQNRRKEPLESYSLDAMQMVGYLQKAGKPTALILVDGHLYQVVPGNHLGYNMGRIVSIRETQLELKEVVQDATGDWLERSTVLELQQ</sequence>
<dbReference type="Pfam" id="PF04351">
    <property type="entry name" value="PilP"/>
    <property type="match status" value="1"/>
</dbReference>
<dbReference type="STRING" id="1122156.SAMN02745117_00179"/>
<name>A0A1M4SQQ1_9BURK</name>
<dbReference type="AlphaFoldDB" id="A0A1M4SQQ1"/>
<dbReference type="InterPro" id="IPR007446">
    <property type="entry name" value="PilP"/>
</dbReference>